<dbReference type="InterPro" id="IPR029058">
    <property type="entry name" value="AB_hydrolase_fold"/>
</dbReference>
<sequence>MTPSSTWLAVLLGALASLAAAQDLVAELDYGTFRGAYSQEYNISYWRKIPFAAPPVGENRFRAPQPPHRVEGVYDSDQSFDMCPQRTVNGSEDCLYLGLYSRPWTRGQPLRPVVVVFYGGGFIQGSASFTIPPSAYPVLNTSAAADLVFIYPNYRVNAFGLLAGREIAEDPRSDANAGLLDQRAAIRWANLYARHFGGDPDDVSIWGQSAGGGSVVAQVIADQDHAPGTWGAGARFSKALASSPFWPKTYEAVGPESQALYDAVVESVGCAAERDTLACLKRADVQAIRNISLALSNSQTYTTSSYTWAPVIDGGFLPRRLAEATRVDGDGKKRTRRGSGGGGSGGGGGAGVNAQRAFGMYNALEGETFVPGGLHSATDAGTPPFNESEAGFEKWLAGFLPGLAPCEREAATRRYYPPAGTSDPVSGAYNTSYERAGFLFRDVVLACPAYYIAAAAREGGWVGEYDILPAKHASDVYWWNTVNPAQQEDPLHYEGYAGAFASFFAAGDPNRFKLTDASVPGVPPLSSGREFVIDADGFSTASVADLKARCEFWRKVSRHIPM</sequence>
<keyword evidence="2 3" id="KW-0378">Hydrolase</keyword>
<evidence type="ECO:0000256" key="2">
    <source>
        <dbReference type="ARBA" id="ARBA00022801"/>
    </source>
</evidence>
<evidence type="ECO:0000256" key="4">
    <source>
        <dbReference type="SAM" id="MobiDB-lite"/>
    </source>
</evidence>
<feature type="region of interest" description="Disordered" evidence="4">
    <location>
        <begin position="324"/>
        <end position="349"/>
    </location>
</feature>
<evidence type="ECO:0000256" key="3">
    <source>
        <dbReference type="RuleBase" id="RU361235"/>
    </source>
</evidence>
<protein>
    <recommendedName>
        <fullName evidence="3">Carboxylic ester hydrolase</fullName>
        <ecNumber evidence="3">3.1.1.-</ecNumber>
    </recommendedName>
</protein>
<keyword evidence="7" id="KW-1185">Reference proteome</keyword>
<comment type="caution">
    <text evidence="6">The sequence shown here is derived from an EMBL/GenBank/DDBJ whole genome shotgun (WGS) entry which is preliminary data.</text>
</comment>
<dbReference type="Proteomes" id="UP001586593">
    <property type="component" value="Unassembled WGS sequence"/>
</dbReference>
<dbReference type="EC" id="3.1.1.-" evidence="3"/>
<dbReference type="InterPro" id="IPR002018">
    <property type="entry name" value="CarbesteraseB"/>
</dbReference>
<dbReference type="PANTHER" id="PTHR11559">
    <property type="entry name" value="CARBOXYLESTERASE"/>
    <property type="match status" value="1"/>
</dbReference>
<dbReference type="EMBL" id="JAZHXJ010001609">
    <property type="protein sequence ID" value="KAL1844584.1"/>
    <property type="molecule type" value="Genomic_DNA"/>
</dbReference>
<name>A0ABR3VSE4_9PEZI</name>
<gene>
    <name evidence="6" type="ORF">VTK73DRAFT_2263</name>
</gene>
<reference evidence="6 7" key="1">
    <citation type="journal article" date="2024" name="Commun. Biol.">
        <title>Comparative genomic analysis of thermophilic fungi reveals convergent evolutionary adaptations and gene losses.</title>
        <authorList>
            <person name="Steindorff A.S."/>
            <person name="Aguilar-Pontes M.V."/>
            <person name="Robinson A.J."/>
            <person name="Andreopoulos B."/>
            <person name="LaButti K."/>
            <person name="Kuo A."/>
            <person name="Mondo S."/>
            <person name="Riley R."/>
            <person name="Otillar R."/>
            <person name="Haridas S."/>
            <person name="Lipzen A."/>
            <person name="Grimwood J."/>
            <person name="Schmutz J."/>
            <person name="Clum A."/>
            <person name="Reid I.D."/>
            <person name="Moisan M.C."/>
            <person name="Butler G."/>
            <person name="Nguyen T.T.M."/>
            <person name="Dewar K."/>
            <person name="Conant G."/>
            <person name="Drula E."/>
            <person name="Henrissat B."/>
            <person name="Hansel C."/>
            <person name="Singer S."/>
            <person name="Hutchinson M.I."/>
            <person name="de Vries R.P."/>
            <person name="Natvig D.O."/>
            <person name="Powell A.J."/>
            <person name="Tsang A."/>
            <person name="Grigoriev I.V."/>
        </authorList>
    </citation>
    <scope>NUCLEOTIDE SEQUENCE [LARGE SCALE GENOMIC DNA]</scope>
    <source>
        <strain evidence="6 7">ATCC 24622</strain>
    </source>
</reference>
<evidence type="ECO:0000259" key="5">
    <source>
        <dbReference type="Pfam" id="PF00135"/>
    </source>
</evidence>
<keyword evidence="3" id="KW-0732">Signal</keyword>
<feature type="signal peptide" evidence="3">
    <location>
        <begin position="1"/>
        <end position="21"/>
    </location>
</feature>
<dbReference type="Gene3D" id="3.40.50.1820">
    <property type="entry name" value="alpha/beta hydrolase"/>
    <property type="match status" value="1"/>
</dbReference>
<evidence type="ECO:0000256" key="1">
    <source>
        <dbReference type="ARBA" id="ARBA00005964"/>
    </source>
</evidence>
<accession>A0ABR3VSE4</accession>
<evidence type="ECO:0000313" key="6">
    <source>
        <dbReference type="EMBL" id="KAL1844584.1"/>
    </source>
</evidence>
<comment type="similarity">
    <text evidence="1 3">Belongs to the type-B carboxylesterase/lipase family.</text>
</comment>
<feature type="domain" description="Carboxylesterase type B" evidence="5">
    <location>
        <begin position="24"/>
        <end position="320"/>
    </location>
</feature>
<feature type="chain" id="PRO_5044991031" description="Carboxylic ester hydrolase" evidence="3">
    <location>
        <begin position="22"/>
        <end position="562"/>
    </location>
</feature>
<organism evidence="6 7">
    <name type="scientific">Phialemonium thermophilum</name>
    <dbReference type="NCBI Taxonomy" id="223376"/>
    <lineage>
        <taxon>Eukaryota</taxon>
        <taxon>Fungi</taxon>
        <taxon>Dikarya</taxon>
        <taxon>Ascomycota</taxon>
        <taxon>Pezizomycotina</taxon>
        <taxon>Sordariomycetes</taxon>
        <taxon>Sordariomycetidae</taxon>
        <taxon>Cephalothecales</taxon>
        <taxon>Cephalothecaceae</taxon>
        <taxon>Phialemonium</taxon>
    </lineage>
</organism>
<proteinExistence type="inferred from homology"/>
<dbReference type="PROSITE" id="PS00122">
    <property type="entry name" value="CARBOXYLESTERASE_B_1"/>
    <property type="match status" value="1"/>
</dbReference>
<evidence type="ECO:0000313" key="7">
    <source>
        <dbReference type="Proteomes" id="UP001586593"/>
    </source>
</evidence>
<feature type="compositionally biased region" description="Gly residues" evidence="4">
    <location>
        <begin position="338"/>
        <end position="349"/>
    </location>
</feature>
<dbReference type="Pfam" id="PF00135">
    <property type="entry name" value="COesterase"/>
    <property type="match status" value="1"/>
</dbReference>
<dbReference type="InterPro" id="IPR019826">
    <property type="entry name" value="Carboxylesterase_B_AS"/>
</dbReference>
<dbReference type="SUPFAM" id="SSF53474">
    <property type="entry name" value="alpha/beta-Hydrolases"/>
    <property type="match status" value="1"/>
</dbReference>
<dbReference type="InterPro" id="IPR050309">
    <property type="entry name" value="Type-B_Carboxylest/Lipase"/>
</dbReference>